<protein>
    <recommendedName>
        <fullName evidence="1">Transcriptional regulator AbiEi antitoxin N-terminal domain-containing protein</fullName>
    </recommendedName>
</protein>
<proteinExistence type="predicted"/>
<dbReference type="EMBL" id="SNVI01000002">
    <property type="protein sequence ID" value="TFE39975.1"/>
    <property type="molecule type" value="Genomic_DNA"/>
</dbReference>
<dbReference type="RefSeq" id="WP_134461329.1">
    <property type="nucleotide sequence ID" value="NZ_JBHSSZ010000115.1"/>
</dbReference>
<sequence length="247" mass="27674">MANTTVQRLLEKAPRGQPLDPEMLRTLGIEASQTSYLVRAGWLKRLSKGAYLLVGDQLSTDGVIAYLSRRVPGLHVGGKTALDWQGIRHNIAFRPRIALWAFQSYRFPDWVGEHMPFSFQTTQLFRNDAPIAAWLRPLPNKNNEILVSIPELALLELASSIGKAGDKGQTLEEATHLAELMRNLRVDVLTSILGYCIRVKVLKLVRDLGRTSGHAWGNNLQAYVEARSPGKRWSRSGKDGRRLTLKP</sequence>
<dbReference type="Pfam" id="PF11459">
    <property type="entry name" value="AbiEi_3"/>
    <property type="match status" value="1"/>
</dbReference>
<dbReference type="Pfam" id="PF17194">
    <property type="entry name" value="AbiEi_3_N"/>
    <property type="match status" value="1"/>
</dbReference>
<evidence type="ECO:0000259" key="1">
    <source>
        <dbReference type="Pfam" id="PF17194"/>
    </source>
</evidence>
<dbReference type="InterPro" id="IPR033455">
    <property type="entry name" value="AbiEi_3_N"/>
</dbReference>
<reference evidence="2 3" key="1">
    <citation type="submission" date="2019-03" db="EMBL/GenBank/DDBJ databases">
        <title>Complete Genome Sequence of Paraburkholderia dipogonis ICMP 19430T, a Nitrogen-fixing Symbiont of the South African Invasive Legume Dipogon lignosus in New Zealand.</title>
        <authorList>
            <person name="De Meyer S.E."/>
        </authorList>
    </citation>
    <scope>NUCLEOTIDE SEQUENCE [LARGE SCALE GENOMIC DNA]</scope>
    <source>
        <strain evidence="2 3">ICMP 19430</strain>
    </source>
</reference>
<dbReference type="AlphaFoldDB" id="A0A4Y8MRK2"/>
<evidence type="ECO:0000313" key="2">
    <source>
        <dbReference type="EMBL" id="TFE39975.1"/>
    </source>
</evidence>
<name>A0A4Y8MRK2_9BURK</name>
<comment type="caution">
    <text evidence="2">The sequence shown here is derived from an EMBL/GenBank/DDBJ whole genome shotgun (WGS) entry which is preliminary data.</text>
</comment>
<dbReference type="InterPro" id="IPR021561">
    <property type="entry name" value="AbiEi_3"/>
</dbReference>
<gene>
    <name evidence="2" type="ORF">E2553_24595</name>
</gene>
<organism evidence="2 3">
    <name type="scientific">Paraburkholderia dipogonis</name>
    <dbReference type="NCBI Taxonomy" id="1211383"/>
    <lineage>
        <taxon>Bacteria</taxon>
        <taxon>Pseudomonadati</taxon>
        <taxon>Pseudomonadota</taxon>
        <taxon>Betaproteobacteria</taxon>
        <taxon>Burkholderiales</taxon>
        <taxon>Burkholderiaceae</taxon>
        <taxon>Paraburkholderia</taxon>
    </lineage>
</organism>
<evidence type="ECO:0000313" key="3">
    <source>
        <dbReference type="Proteomes" id="UP000297385"/>
    </source>
</evidence>
<feature type="domain" description="Transcriptional regulator AbiEi antitoxin N-terminal" evidence="1">
    <location>
        <begin position="4"/>
        <end position="93"/>
    </location>
</feature>
<accession>A0A4Y8MRK2</accession>
<dbReference type="Proteomes" id="UP000297385">
    <property type="component" value="Unassembled WGS sequence"/>
</dbReference>
<dbReference type="GeneID" id="97310556"/>